<keyword evidence="4" id="KW-0732">Signal</keyword>
<dbReference type="InterPro" id="IPR041280">
    <property type="entry name" value="Big_10"/>
</dbReference>
<keyword evidence="3 15" id="KW-0808">Transferase</keyword>
<dbReference type="PANTHER" id="PTHR30582:SF2">
    <property type="entry name" value="L,D-TRANSPEPTIDASE YCIB-RELATED"/>
    <property type="match status" value="1"/>
</dbReference>
<dbReference type="FunFam" id="2.40.440.10:FF:000005">
    <property type="entry name" value="L,D-transpeptidase 2"/>
    <property type="match status" value="1"/>
</dbReference>
<dbReference type="GO" id="GO:0071555">
    <property type="term" value="P:cell wall organization"/>
    <property type="evidence" value="ECO:0007669"/>
    <property type="project" value="UniProtKB-UniRule"/>
</dbReference>
<keyword evidence="2" id="KW-1003">Cell membrane</keyword>
<proteinExistence type="predicted"/>
<dbReference type="CDD" id="cd16913">
    <property type="entry name" value="YkuD_like"/>
    <property type="match status" value="1"/>
</dbReference>
<evidence type="ECO:0000256" key="9">
    <source>
        <dbReference type="ARBA" id="ARBA00023288"/>
    </source>
</evidence>
<protein>
    <submittedName>
        <fullName evidence="15">L,D-transpeptidase LppS</fullName>
        <ecNumber evidence="15">2.-.-.-</ecNumber>
    </submittedName>
</protein>
<evidence type="ECO:0000259" key="14">
    <source>
        <dbReference type="PROSITE" id="PS52029"/>
    </source>
</evidence>
<dbReference type="GO" id="GO:0016746">
    <property type="term" value="F:acyltransferase activity"/>
    <property type="evidence" value="ECO:0007669"/>
    <property type="project" value="UniProtKB-KW"/>
</dbReference>
<evidence type="ECO:0000313" key="15">
    <source>
        <dbReference type="EMBL" id="QGU01446.1"/>
    </source>
</evidence>
<dbReference type="PANTHER" id="PTHR30582">
    <property type="entry name" value="L,D-TRANSPEPTIDASE"/>
    <property type="match status" value="1"/>
</dbReference>
<evidence type="ECO:0000256" key="4">
    <source>
        <dbReference type="ARBA" id="ARBA00022729"/>
    </source>
</evidence>
<dbReference type="Pfam" id="PF17964">
    <property type="entry name" value="Big_10"/>
    <property type="match status" value="1"/>
</dbReference>
<evidence type="ECO:0000256" key="7">
    <source>
        <dbReference type="ARBA" id="ARBA00023136"/>
    </source>
</evidence>
<accession>A0A6B8VRR3</accession>
<feature type="domain" description="L,D-TPase catalytic" evidence="14">
    <location>
        <begin position="236"/>
        <end position="360"/>
    </location>
</feature>
<evidence type="ECO:0000256" key="1">
    <source>
        <dbReference type="ARBA" id="ARBA00004752"/>
    </source>
</evidence>
<comment type="pathway">
    <text evidence="12">Glycan biosynthesis.</text>
</comment>
<evidence type="ECO:0000256" key="13">
    <source>
        <dbReference type="PROSITE-ProRule" id="PRU01373"/>
    </source>
</evidence>
<dbReference type="AlphaFoldDB" id="A0A6B8VRR3"/>
<evidence type="ECO:0000313" key="16">
    <source>
        <dbReference type="Proteomes" id="UP000427071"/>
    </source>
</evidence>
<dbReference type="Pfam" id="PF03734">
    <property type="entry name" value="YkuD"/>
    <property type="match status" value="1"/>
</dbReference>
<dbReference type="PROSITE" id="PS52029">
    <property type="entry name" value="LD_TPASE"/>
    <property type="match status" value="1"/>
</dbReference>
<keyword evidence="8" id="KW-0564">Palmitate</keyword>
<dbReference type="Gene3D" id="2.60.40.3780">
    <property type="match status" value="1"/>
</dbReference>
<keyword evidence="11 13" id="KW-0961">Cell wall biogenesis/degradation</keyword>
<evidence type="ECO:0000256" key="8">
    <source>
        <dbReference type="ARBA" id="ARBA00023139"/>
    </source>
</evidence>
<keyword evidence="5 13" id="KW-0133">Cell shape</keyword>
<evidence type="ECO:0000256" key="10">
    <source>
        <dbReference type="ARBA" id="ARBA00023315"/>
    </source>
</evidence>
<evidence type="ECO:0000256" key="5">
    <source>
        <dbReference type="ARBA" id="ARBA00022960"/>
    </source>
</evidence>
<reference evidence="16" key="1">
    <citation type="submission" date="2019-11" db="EMBL/GenBank/DDBJ databases">
        <title>Complete genome sequence of Corynebacterium kalinowskii 1959, a novel Corynebacterium species isolated from soil of a small paddock in Vilsendorf, Germany.</title>
        <authorList>
            <person name="Schaffert L."/>
            <person name="Ruwe M."/>
            <person name="Milse J."/>
            <person name="Hanuschka K."/>
            <person name="Ortseifen V."/>
            <person name="Droste J."/>
            <person name="Brandt D."/>
            <person name="Schlueter L."/>
            <person name="Kutter Y."/>
            <person name="Vinke S."/>
            <person name="Viehoefer P."/>
            <person name="Jacob L."/>
            <person name="Luebke N.-C."/>
            <person name="Schulte-Berndt E."/>
            <person name="Hain C."/>
            <person name="Linder M."/>
            <person name="Schmidt P."/>
            <person name="Wollenschlaeger L."/>
            <person name="Luttermann T."/>
            <person name="Thieme E."/>
            <person name="Hassa J."/>
            <person name="Haak M."/>
            <person name="Wittchen M."/>
            <person name="Mentz A."/>
            <person name="Persicke M."/>
            <person name="Busche T."/>
            <person name="Ruckert C."/>
        </authorList>
    </citation>
    <scope>NUCLEOTIDE SEQUENCE [LARGE SCALE GENOMIC DNA]</scope>
    <source>
        <strain evidence="16">1959</strain>
    </source>
</reference>
<feature type="active site" description="Proton donor/acceptor" evidence="13">
    <location>
        <position position="318"/>
    </location>
</feature>
<organism evidence="15 16">
    <name type="scientific">Corynebacterium kalinowskii</name>
    <dbReference type="NCBI Taxonomy" id="2675216"/>
    <lineage>
        <taxon>Bacteria</taxon>
        <taxon>Bacillati</taxon>
        <taxon>Actinomycetota</taxon>
        <taxon>Actinomycetes</taxon>
        <taxon>Mycobacteriales</taxon>
        <taxon>Corynebacteriaceae</taxon>
        <taxon>Corynebacterium</taxon>
    </lineage>
</organism>
<keyword evidence="7" id="KW-0472">Membrane</keyword>
<sequence length="389" mass="41865">MRKSVGVVIIPLITALSLVGCTIDRGTDDPQVLQESKVETVAVEKLPPVVSVEDGAKSVSPAEPVVVKALDGTLSEVTMTNQDGKVVKGEMSADKKSWSTTEVLGYYRTYTVTATGSNGSETTAKFATQSPAGTAFVNLSPFEGANVGVGQTIGMRFSVPVQDRKAAQEAITITTEPKVEGAFYWLNDYEVRWRPEQFWDPGTKVTVDAKIYGADLGGGIYGSEDNSTHFTIKGGYSAVIDDNTKTMTIYDGETVVNTMPVSLGSDRWPTPSGIYMVGDSYPEMVMDSTSFGLSMEDGGYKTPVKYATQLSYSGIFVHGAPWSVWAQGSQNTSHGCVNVSIENAAWFQQNFKRGDVVTIKNTVGGPMSGYDGLGDWNIPWSEWSKGNAH</sequence>
<gene>
    <name evidence="15" type="primary">lppS</name>
    <name evidence="15" type="ORF">CKALI_02795</name>
</gene>
<dbReference type="Gene3D" id="2.60.40.3710">
    <property type="match status" value="1"/>
</dbReference>
<evidence type="ECO:0000256" key="6">
    <source>
        <dbReference type="ARBA" id="ARBA00022984"/>
    </source>
</evidence>
<dbReference type="InterPro" id="IPR005490">
    <property type="entry name" value="LD_TPept_cat_dom"/>
</dbReference>
<keyword evidence="6 13" id="KW-0573">Peptidoglycan synthesis</keyword>
<keyword evidence="10" id="KW-0012">Acyltransferase</keyword>
<evidence type="ECO:0000256" key="2">
    <source>
        <dbReference type="ARBA" id="ARBA00022475"/>
    </source>
</evidence>
<keyword evidence="16" id="KW-1185">Reference proteome</keyword>
<dbReference type="GO" id="GO:0008360">
    <property type="term" value="P:regulation of cell shape"/>
    <property type="evidence" value="ECO:0007669"/>
    <property type="project" value="UniProtKB-UniRule"/>
</dbReference>
<dbReference type="UniPathway" id="UPA00219"/>
<dbReference type="InterPro" id="IPR038063">
    <property type="entry name" value="Transpep_catalytic_dom"/>
</dbReference>
<name>A0A6B8VRR3_9CORY</name>
<dbReference type="GO" id="GO:0018104">
    <property type="term" value="P:peptidoglycan-protein cross-linking"/>
    <property type="evidence" value="ECO:0007669"/>
    <property type="project" value="TreeGrafter"/>
</dbReference>
<dbReference type="GO" id="GO:0071972">
    <property type="term" value="F:peptidoglycan L,D-transpeptidase activity"/>
    <property type="evidence" value="ECO:0007669"/>
    <property type="project" value="TreeGrafter"/>
</dbReference>
<evidence type="ECO:0000256" key="12">
    <source>
        <dbReference type="ARBA" id="ARBA00060592"/>
    </source>
</evidence>
<dbReference type="CDD" id="cd13432">
    <property type="entry name" value="LDT_IgD_like_2"/>
    <property type="match status" value="1"/>
</dbReference>
<dbReference type="SUPFAM" id="SSF141523">
    <property type="entry name" value="L,D-transpeptidase catalytic domain-like"/>
    <property type="match status" value="1"/>
</dbReference>
<evidence type="ECO:0000256" key="3">
    <source>
        <dbReference type="ARBA" id="ARBA00022679"/>
    </source>
</evidence>
<dbReference type="PROSITE" id="PS51257">
    <property type="entry name" value="PROKAR_LIPOPROTEIN"/>
    <property type="match status" value="1"/>
</dbReference>
<feature type="active site" description="Nucleophile" evidence="13">
    <location>
        <position position="336"/>
    </location>
</feature>
<dbReference type="InterPro" id="IPR050979">
    <property type="entry name" value="LD-transpeptidase"/>
</dbReference>
<comment type="pathway">
    <text evidence="1 13">Cell wall biogenesis; peptidoglycan biosynthesis.</text>
</comment>
<keyword evidence="9" id="KW-0449">Lipoprotein</keyword>
<dbReference type="EC" id="2.-.-.-" evidence="15"/>
<dbReference type="KEGG" id="ckw:CKALI_02795"/>
<dbReference type="Gene3D" id="2.40.440.10">
    <property type="entry name" value="L,D-transpeptidase catalytic domain-like"/>
    <property type="match status" value="1"/>
</dbReference>
<dbReference type="EMBL" id="CP046452">
    <property type="protein sequence ID" value="QGU01446.1"/>
    <property type="molecule type" value="Genomic_DNA"/>
</dbReference>
<evidence type="ECO:0000256" key="11">
    <source>
        <dbReference type="ARBA" id="ARBA00023316"/>
    </source>
</evidence>
<dbReference type="GO" id="GO:0005576">
    <property type="term" value="C:extracellular region"/>
    <property type="evidence" value="ECO:0007669"/>
    <property type="project" value="TreeGrafter"/>
</dbReference>
<dbReference type="Proteomes" id="UP000427071">
    <property type="component" value="Chromosome"/>
</dbReference>